<dbReference type="GeneID" id="9820873"/>
<evidence type="ECO:0000256" key="1">
    <source>
        <dbReference type="ARBA" id="ARBA00004114"/>
    </source>
</evidence>
<keyword evidence="6" id="KW-0418">Kinase</keyword>
<dbReference type="Gene3D" id="1.10.510.10">
    <property type="entry name" value="Transferase(Phosphotransferase) domain 1"/>
    <property type="match status" value="1"/>
</dbReference>
<dbReference type="PROSITE" id="PS00107">
    <property type="entry name" value="PROTEIN_KINASE_ATP"/>
    <property type="match status" value="1"/>
</dbReference>
<sequence length="450" mass="51158">MFLHAPVINYAMNGGKNGSKLSSFKNLRQIGHGGFGVVYSAERNNGEKVAIKKIGKAALPSRVKEEIETMKRLDHRNIVKFYESFVDNDDTYVVMELCEGGSLIEFVKRRGPLDDATAVHILRQLIAAVKFIHSKNIIHRDLSAGNVFIKDATKAKMTVKLGDFGLATSLEHGGTACTIVGTPGYIAPQVFNQNYNQSADVYSLGAVLYTMLTKYPPPTNGPLDTSDLARRNRSAAELVKRMMETNPKRRIELREIVMSEFMKENMDEEGRFSREHSKDSRHQLSREPRISSRDERSQDRRPLRSSSQPVNSARMTHNRFDQERIHTASHAGNSSENDRGRARQRTSARGLGTSHETQSREQIWPIRMERLAGQRLHTAGGRYIIESDSRCRFEVAGQHEVVLRILIVEYNRYQQKQTVYVHKIKNRGEKCRNERDELIDVSEPLAVYTT</sequence>
<dbReference type="eggNOG" id="KOG0032">
    <property type="taxonomic scope" value="Eukaryota"/>
</dbReference>
<name>E3M4S5_CAERE</name>
<dbReference type="InterPro" id="IPR040733">
    <property type="entry name" value="Zyg-1_PB1"/>
</dbReference>
<dbReference type="EMBL" id="DS268424">
    <property type="protein sequence ID" value="EFO91366.1"/>
    <property type="molecule type" value="Genomic_DNA"/>
</dbReference>
<evidence type="ECO:0000256" key="6">
    <source>
        <dbReference type="ARBA" id="ARBA00022777"/>
    </source>
</evidence>
<feature type="compositionally biased region" description="Basic and acidic residues" evidence="10">
    <location>
        <begin position="265"/>
        <end position="302"/>
    </location>
</feature>
<evidence type="ECO:0000256" key="7">
    <source>
        <dbReference type="ARBA" id="ARBA00022840"/>
    </source>
</evidence>
<comment type="subcellular location">
    <subcellularLocation>
        <location evidence="1">Cytoplasm</location>
        <location evidence="1">Cytoskeleton</location>
        <location evidence="1">Microtubule organizing center</location>
        <location evidence="1">Centrosome</location>
        <location evidence="1">Centriole</location>
    </subcellularLocation>
</comment>
<dbReference type="GO" id="GO:0004674">
    <property type="term" value="F:protein serine/threonine kinase activity"/>
    <property type="evidence" value="ECO:0007669"/>
    <property type="project" value="UniProtKB-KW"/>
</dbReference>
<dbReference type="GO" id="GO:0005524">
    <property type="term" value="F:ATP binding"/>
    <property type="evidence" value="ECO:0007669"/>
    <property type="project" value="UniProtKB-UniRule"/>
</dbReference>
<evidence type="ECO:0000256" key="5">
    <source>
        <dbReference type="ARBA" id="ARBA00022741"/>
    </source>
</evidence>
<feature type="binding site" evidence="9">
    <location>
        <position position="53"/>
    </location>
    <ligand>
        <name>ATP</name>
        <dbReference type="ChEBI" id="CHEBI:30616"/>
    </ligand>
</feature>
<dbReference type="GO" id="GO:0005814">
    <property type="term" value="C:centriole"/>
    <property type="evidence" value="ECO:0007669"/>
    <property type="project" value="UniProtKB-SubCell"/>
</dbReference>
<dbReference type="HOGENOM" id="CLU_748502_0_0_1"/>
<dbReference type="OMA" id="WPIRMER"/>
<keyword evidence="8" id="KW-0206">Cytoskeleton</keyword>
<keyword evidence="7 9" id="KW-0067">ATP-binding</keyword>
<dbReference type="PRINTS" id="PR00109">
    <property type="entry name" value="TYRKINASE"/>
</dbReference>
<evidence type="ECO:0000256" key="2">
    <source>
        <dbReference type="ARBA" id="ARBA00022490"/>
    </source>
</evidence>
<dbReference type="InterPro" id="IPR008266">
    <property type="entry name" value="Tyr_kinase_AS"/>
</dbReference>
<dbReference type="SUPFAM" id="SSF56112">
    <property type="entry name" value="Protein kinase-like (PK-like)"/>
    <property type="match status" value="1"/>
</dbReference>
<keyword evidence="13" id="KW-1185">Reference proteome</keyword>
<dbReference type="PROSITE" id="PS50011">
    <property type="entry name" value="PROTEIN_KINASE_DOM"/>
    <property type="match status" value="1"/>
</dbReference>
<dbReference type="PANTHER" id="PTHR24345">
    <property type="entry name" value="SERINE/THREONINE-PROTEIN KINASE PLK"/>
    <property type="match status" value="1"/>
</dbReference>
<dbReference type="InterPro" id="IPR000719">
    <property type="entry name" value="Prot_kinase_dom"/>
</dbReference>
<keyword evidence="2" id="KW-0963">Cytoplasm</keyword>
<dbReference type="GO" id="GO:0005634">
    <property type="term" value="C:nucleus"/>
    <property type="evidence" value="ECO:0007669"/>
    <property type="project" value="TreeGrafter"/>
</dbReference>
<protein>
    <submittedName>
        <fullName evidence="12">CRE-ZYG-1 protein</fullName>
    </submittedName>
</protein>
<evidence type="ECO:0000256" key="8">
    <source>
        <dbReference type="ARBA" id="ARBA00023212"/>
    </source>
</evidence>
<keyword evidence="4" id="KW-0808">Transferase</keyword>
<gene>
    <name evidence="12" type="primary">Cre-zyg-1</name>
    <name evidence="12" type="ORF">CRE_11805</name>
</gene>
<evidence type="ECO:0000259" key="11">
    <source>
        <dbReference type="PROSITE" id="PS50011"/>
    </source>
</evidence>
<reference evidence="12" key="1">
    <citation type="submission" date="2007-07" db="EMBL/GenBank/DDBJ databases">
        <title>PCAP assembly of the Caenorhabditis remanei genome.</title>
        <authorList>
            <consortium name="The Caenorhabditis remanei Sequencing Consortium"/>
            <person name="Wilson R.K."/>
        </authorList>
    </citation>
    <scope>NUCLEOTIDE SEQUENCE [LARGE SCALE GENOMIC DNA]</scope>
    <source>
        <strain evidence="12">PB4641</strain>
    </source>
</reference>
<dbReference type="AlphaFoldDB" id="E3M4S5"/>
<dbReference type="Pfam" id="PF18531">
    <property type="entry name" value="Polo_box_2"/>
    <property type="match status" value="1"/>
</dbReference>
<dbReference type="InterPro" id="IPR011009">
    <property type="entry name" value="Kinase-like_dom_sf"/>
</dbReference>
<dbReference type="KEGG" id="crq:GCK72_006083"/>
<dbReference type="InParanoid" id="E3M4S5"/>
<dbReference type="PROSITE" id="PS00109">
    <property type="entry name" value="PROTEIN_KINASE_TYR"/>
    <property type="match status" value="1"/>
</dbReference>
<dbReference type="FunCoup" id="E3M4S5">
    <property type="interactions" value="252"/>
</dbReference>
<evidence type="ECO:0000313" key="13">
    <source>
        <dbReference type="Proteomes" id="UP000008281"/>
    </source>
</evidence>
<accession>E3M4S5</accession>
<evidence type="ECO:0000313" key="12">
    <source>
        <dbReference type="EMBL" id="EFO91366.1"/>
    </source>
</evidence>
<dbReference type="InterPro" id="IPR017441">
    <property type="entry name" value="Protein_kinase_ATP_BS"/>
</dbReference>
<dbReference type="InterPro" id="IPR046437">
    <property type="entry name" value="Ser_Thr-PK_POLO_box_1_sf"/>
</dbReference>
<dbReference type="RefSeq" id="XP_003108857.2">
    <property type="nucleotide sequence ID" value="XM_003108809.2"/>
</dbReference>
<evidence type="ECO:0000256" key="9">
    <source>
        <dbReference type="PROSITE-ProRule" id="PRU10141"/>
    </source>
</evidence>
<dbReference type="InterPro" id="IPR001245">
    <property type="entry name" value="Ser-Thr/Tyr_kinase_cat_dom"/>
</dbReference>
<dbReference type="PANTHER" id="PTHR24345:SF91">
    <property type="entry name" value="SERINE_THREONINE-PROTEIN KINASE PLK4"/>
    <property type="match status" value="1"/>
</dbReference>
<proteinExistence type="predicted"/>
<dbReference type="OrthoDB" id="346907at2759"/>
<dbReference type="Pfam" id="PF00069">
    <property type="entry name" value="Pkinase"/>
    <property type="match status" value="1"/>
</dbReference>
<dbReference type="CTD" id="9820873"/>
<evidence type="ECO:0000256" key="10">
    <source>
        <dbReference type="SAM" id="MobiDB-lite"/>
    </source>
</evidence>
<organism evidence="13">
    <name type="scientific">Caenorhabditis remanei</name>
    <name type="common">Caenorhabditis vulgaris</name>
    <dbReference type="NCBI Taxonomy" id="31234"/>
    <lineage>
        <taxon>Eukaryota</taxon>
        <taxon>Metazoa</taxon>
        <taxon>Ecdysozoa</taxon>
        <taxon>Nematoda</taxon>
        <taxon>Chromadorea</taxon>
        <taxon>Rhabditida</taxon>
        <taxon>Rhabditina</taxon>
        <taxon>Rhabditomorpha</taxon>
        <taxon>Rhabditoidea</taxon>
        <taxon>Rhabditidae</taxon>
        <taxon>Peloderinae</taxon>
        <taxon>Caenorhabditis</taxon>
    </lineage>
</organism>
<dbReference type="FunFam" id="3.30.200.20:FF:000042">
    <property type="entry name" value="Aurora kinase A"/>
    <property type="match status" value="1"/>
</dbReference>
<feature type="compositionally biased region" description="Polar residues" evidence="10">
    <location>
        <begin position="304"/>
        <end position="315"/>
    </location>
</feature>
<feature type="domain" description="Protein kinase" evidence="11">
    <location>
        <begin position="24"/>
        <end position="262"/>
    </location>
</feature>
<keyword evidence="3" id="KW-0723">Serine/threonine-protein kinase</keyword>
<dbReference type="STRING" id="31234.E3M4S5"/>
<evidence type="ECO:0000256" key="3">
    <source>
        <dbReference type="ARBA" id="ARBA00022527"/>
    </source>
</evidence>
<keyword evidence="5 9" id="KW-0547">Nucleotide-binding</keyword>
<feature type="region of interest" description="Disordered" evidence="10">
    <location>
        <begin position="265"/>
        <end position="360"/>
    </location>
</feature>
<dbReference type="Proteomes" id="UP000008281">
    <property type="component" value="Unassembled WGS sequence"/>
</dbReference>
<dbReference type="Gene3D" id="3.30.1120.120">
    <property type="match status" value="1"/>
</dbReference>
<evidence type="ECO:0000256" key="4">
    <source>
        <dbReference type="ARBA" id="ARBA00022679"/>
    </source>
</evidence>